<dbReference type="Proteomes" id="UP000216207">
    <property type="component" value="Unassembled WGS sequence"/>
</dbReference>
<dbReference type="InterPro" id="IPR015797">
    <property type="entry name" value="NUDIX_hydrolase-like_dom_sf"/>
</dbReference>
<reference evidence="2 3" key="1">
    <citation type="submission" date="2017-07" db="EMBL/GenBank/DDBJ databases">
        <title>Isolation and whole genome analysis of endospore-forming bacteria from heroin.</title>
        <authorList>
            <person name="Kalinowski J."/>
            <person name="Ahrens B."/>
            <person name="Al-Dilaimi A."/>
            <person name="Winkler A."/>
            <person name="Wibberg D."/>
            <person name="Schleenbecker U."/>
            <person name="Ruckert C."/>
            <person name="Wolfel R."/>
            <person name="Grass G."/>
        </authorList>
    </citation>
    <scope>NUCLEOTIDE SEQUENCE [LARGE SCALE GENOMIC DNA]</scope>
    <source>
        <strain evidence="2 3">7539</strain>
    </source>
</reference>
<dbReference type="AlphaFoldDB" id="A0A268NZ88"/>
<organism evidence="2 3">
    <name type="scientific">Shouchella clausii</name>
    <name type="common">Alkalihalobacillus clausii</name>
    <dbReference type="NCBI Taxonomy" id="79880"/>
    <lineage>
        <taxon>Bacteria</taxon>
        <taxon>Bacillati</taxon>
        <taxon>Bacillota</taxon>
        <taxon>Bacilli</taxon>
        <taxon>Bacillales</taxon>
        <taxon>Bacillaceae</taxon>
        <taxon>Shouchella</taxon>
    </lineage>
</organism>
<name>A0A268NZ88_SHOCL</name>
<dbReference type="CDD" id="cd04692">
    <property type="entry name" value="NUDIX_Hydrolase"/>
    <property type="match status" value="1"/>
</dbReference>
<sequence>MITSFCANESKKRPHGKCYTNHKPLIRSMQMDTETLAIYNQAKQKVGTATRKTAHENGLWHETFHCWIIDDSQIEPYIYLQRRSAHKKDFPRLFDITAAGHLLEGETAEDGIREVKEELGIDIPIANLDFLGQFRCMPKHRDIYDYEFAFTYVYRQHIPFEQFRLQEEEVAGMVRVPFSAFYQLCFGTVKAIESDGFVEEGKIRRPYCEQVTLNDLVPHQQPFLQLVAISIDQLLKNEKPR</sequence>
<dbReference type="Gene3D" id="3.90.79.10">
    <property type="entry name" value="Nucleoside Triphosphate Pyrophosphohydrolase"/>
    <property type="match status" value="1"/>
</dbReference>
<feature type="domain" description="Nudix hydrolase" evidence="1">
    <location>
        <begin position="59"/>
        <end position="198"/>
    </location>
</feature>
<gene>
    <name evidence="2" type="ORF">CHH72_10235</name>
</gene>
<dbReference type="GO" id="GO:0003824">
    <property type="term" value="F:catalytic activity"/>
    <property type="evidence" value="ECO:0007669"/>
    <property type="project" value="UniProtKB-ARBA"/>
</dbReference>
<dbReference type="EMBL" id="NPCC01000012">
    <property type="protein sequence ID" value="PAE88748.1"/>
    <property type="molecule type" value="Genomic_DNA"/>
</dbReference>
<dbReference type="InterPro" id="IPR000086">
    <property type="entry name" value="NUDIX_hydrolase_dom"/>
</dbReference>
<dbReference type="PANTHER" id="PTHR10885:SF0">
    <property type="entry name" value="ISOPENTENYL-DIPHOSPHATE DELTA-ISOMERASE"/>
    <property type="match status" value="1"/>
</dbReference>
<dbReference type="Pfam" id="PF00293">
    <property type="entry name" value="NUDIX"/>
    <property type="match status" value="1"/>
</dbReference>
<evidence type="ECO:0000259" key="1">
    <source>
        <dbReference type="PROSITE" id="PS51462"/>
    </source>
</evidence>
<protein>
    <recommendedName>
        <fullName evidence="1">Nudix hydrolase domain-containing protein</fullName>
    </recommendedName>
</protein>
<dbReference type="PANTHER" id="PTHR10885">
    <property type="entry name" value="ISOPENTENYL-DIPHOSPHATE DELTA-ISOMERASE"/>
    <property type="match status" value="1"/>
</dbReference>
<evidence type="ECO:0000313" key="2">
    <source>
        <dbReference type="EMBL" id="PAE88748.1"/>
    </source>
</evidence>
<dbReference type="PROSITE" id="PS51462">
    <property type="entry name" value="NUDIX"/>
    <property type="match status" value="1"/>
</dbReference>
<accession>A0A268NZ88</accession>
<evidence type="ECO:0000313" key="3">
    <source>
        <dbReference type="Proteomes" id="UP000216207"/>
    </source>
</evidence>
<dbReference type="SUPFAM" id="SSF55811">
    <property type="entry name" value="Nudix"/>
    <property type="match status" value="1"/>
</dbReference>
<proteinExistence type="predicted"/>
<comment type="caution">
    <text evidence="2">The sequence shown here is derived from an EMBL/GenBank/DDBJ whole genome shotgun (WGS) entry which is preliminary data.</text>
</comment>